<dbReference type="SUPFAM" id="SSF48498">
    <property type="entry name" value="Tetracyclin repressor-like, C-terminal domain"/>
    <property type="match status" value="1"/>
</dbReference>
<dbReference type="InterPro" id="IPR036271">
    <property type="entry name" value="Tet_transcr_reg_TetR-rel_C_sf"/>
</dbReference>
<dbReference type="PROSITE" id="PS01081">
    <property type="entry name" value="HTH_TETR_1"/>
    <property type="match status" value="1"/>
</dbReference>
<organism evidence="4 5">
    <name type="scientific">Nemorincola caseinilytica</name>
    <dbReference type="NCBI Taxonomy" id="2054315"/>
    <lineage>
        <taxon>Bacteria</taxon>
        <taxon>Pseudomonadati</taxon>
        <taxon>Bacteroidota</taxon>
        <taxon>Chitinophagia</taxon>
        <taxon>Chitinophagales</taxon>
        <taxon>Chitinophagaceae</taxon>
        <taxon>Nemorincola</taxon>
    </lineage>
</organism>
<dbReference type="Proteomes" id="UP001500067">
    <property type="component" value="Unassembled WGS sequence"/>
</dbReference>
<dbReference type="Pfam" id="PF00440">
    <property type="entry name" value="TetR_N"/>
    <property type="match status" value="1"/>
</dbReference>
<comment type="caution">
    <text evidence="4">The sequence shown here is derived from an EMBL/GenBank/DDBJ whole genome shotgun (WGS) entry which is preliminary data.</text>
</comment>
<dbReference type="InterPro" id="IPR001647">
    <property type="entry name" value="HTH_TetR"/>
</dbReference>
<gene>
    <name evidence="4" type="ORF">GCM10023093_05240</name>
</gene>
<name>A0ABP8N4C5_9BACT</name>
<evidence type="ECO:0000313" key="4">
    <source>
        <dbReference type="EMBL" id="GAA4461129.1"/>
    </source>
</evidence>
<dbReference type="PRINTS" id="PR00455">
    <property type="entry name" value="HTHTETR"/>
</dbReference>
<dbReference type="PANTHER" id="PTHR30328">
    <property type="entry name" value="TRANSCRIPTIONAL REPRESSOR"/>
    <property type="match status" value="1"/>
</dbReference>
<proteinExistence type="predicted"/>
<dbReference type="InterPro" id="IPR009057">
    <property type="entry name" value="Homeodomain-like_sf"/>
</dbReference>
<evidence type="ECO:0000259" key="3">
    <source>
        <dbReference type="PROSITE" id="PS50977"/>
    </source>
</evidence>
<dbReference type="InterPro" id="IPR050109">
    <property type="entry name" value="HTH-type_TetR-like_transc_reg"/>
</dbReference>
<feature type="domain" description="HTH tetR-type" evidence="3">
    <location>
        <begin position="4"/>
        <end position="64"/>
    </location>
</feature>
<keyword evidence="1 2" id="KW-0238">DNA-binding</keyword>
<evidence type="ECO:0000313" key="5">
    <source>
        <dbReference type="Proteomes" id="UP001500067"/>
    </source>
</evidence>
<dbReference type="SUPFAM" id="SSF46689">
    <property type="entry name" value="Homeodomain-like"/>
    <property type="match status" value="1"/>
</dbReference>
<dbReference type="InterPro" id="IPR023772">
    <property type="entry name" value="DNA-bd_HTH_TetR-type_CS"/>
</dbReference>
<evidence type="ECO:0000256" key="1">
    <source>
        <dbReference type="ARBA" id="ARBA00023125"/>
    </source>
</evidence>
<reference evidence="5" key="1">
    <citation type="journal article" date="2019" name="Int. J. Syst. Evol. Microbiol.">
        <title>The Global Catalogue of Microorganisms (GCM) 10K type strain sequencing project: providing services to taxonomists for standard genome sequencing and annotation.</title>
        <authorList>
            <consortium name="The Broad Institute Genomics Platform"/>
            <consortium name="The Broad Institute Genome Sequencing Center for Infectious Disease"/>
            <person name="Wu L."/>
            <person name="Ma J."/>
        </authorList>
    </citation>
    <scope>NUCLEOTIDE SEQUENCE [LARGE SCALE GENOMIC DNA]</scope>
    <source>
        <strain evidence="5">JCM 32105</strain>
    </source>
</reference>
<dbReference type="PANTHER" id="PTHR30328:SF54">
    <property type="entry name" value="HTH-TYPE TRANSCRIPTIONAL REPRESSOR SCO4008"/>
    <property type="match status" value="1"/>
</dbReference>
<feature type="DNA-binding region" description="H-T-H motif" evidence="2">
    <location>
        <begin position="27"/>
        <end position="46"/>
    </location>
</feature>
<protein>
    <submittedName>
        <fullName evidence="4">TetR family transcriptional regulator</fullName>
    </submittedName>
</protein>
<dbReference type="EMBL" id="BAABFA010000005">
    <property type="protein sequence ID" value="GAA4461129.1"/>
    <property type="molecule type" value="Genomic_DNA"/>
</dbReference>
<keyword evidence="5" id="KW-1185">Reference proteome</keyword>
<accession>A0ABP8N4C5</accession>
<dbReference type="RefSeq" id="WP_345078110.1">
    <property type="nucleotide sequence ID" value="NZ_BAABFA010000005.1"/>
</dbReference>
<dbReference type="Gene3D" id="1.10.357.10">
    <property type="entry name" value="Tetracycline Repressor, domain 2"/>
    <property type="match status" value="1"/>
</dbReference>
<dbReference type="PROSITE" id="PS50977">
    <property type="entry name" value="HTH_TETR_2"/>
    <property type="match status" value="1"/>
</dbReference>
<evidence type="ECO:0000256" key="2">
    <source>
        <dbReference type="PROSITE-ProRule" id="PRU00335"/>
    </source>
</evidence>
<sequence>MEFSEKQLSIIAAAERLFSVNGFEGTSVRDIANEAGVNVAMISYYFGSKEKLMEAVFEEKTKKMRLKVENLLQDTKMTTREKVNILLEDYVEKFLSNPQFHKIMLLEQIVDKPGGVADLILGLKKRNHISIKKLILEGQKKGEFKKNIDVVLMMSTLVGVVSQMIIARRFYREVNNLEHLSEEEYNNYIRKKLTVYLKNLFKMILTNEA</sequence>